<keyword evidence="6 7" id="KW-0413">Isomerase</keyword>
<dbReference type="EC" id="5.2.1.8" evidence="2 7"/>
<dbReference type="VEuPathDB" id="TriTrypDB:ADEAN_000510800"/>
<dbReference type="Gene3D" id="1.25.40.10">
    <property type="entry name" value="Tetratricopeptide repeat domain"/>
    <property type="match status" value="1"/>
</dbReference>
<dbReference type="Pfam" id="PF14559">
    <property type="entry name" value="TPR_19"/>
    <property type="match status" value="1"/>
</dbReference>
<dbReference type="OrthoDB" id="1902587at2759"/>
<evidence type="ECO:0000259" key="9">
    <source>
        <dbReference type="PROSITE" id="PS50059"/>
    </source>
</evidence>
<feature type="region of interest" description="Disordered" evidence="8">
    <location>
        <begin position="1"/>
        <end position="36"/>
    </location>
</feature>
<dbReference type="SUPFAM" id="SSF48452">
    <property type="entry name" value="TPR-like"/>
    <property type="match status" value="1"/>
</dbReference>
<dbReference type="Gene3D" id="3.10.50.40">
    <property type="match status" value="2"/>
</dbReference>
<dbReference type="FunFam" id="3.10.50.40:FF:000053">
    <property type="entry name" value="Peptidylprolyl isomerase"/>
    <property type="match status" value="1"/>
</dbReference>
<dbReference type="InterPro" id="IPR001179">
    <property type="entry name" value="PPIase_FKBP_dom"/>
</dbReference>
<comment type="catalytic activity">
    <reaction evidence="1 7">
        <text>[protein]-peptidylproline (omega=180) = [protein]-peptidylproline (omega=0)</text>
        <dbReference type="Rhea" id="RHEA:16237"/>
        <dbReference type="Rhea" id="RHEA-COMP:10747"/>
        <dbReference type="Rhea" id="RHEA-COMP:10748"/>
        <dbReference type="ChEBI" id="CHEBI:83833"/>
        <dbReference type="ChEBI" id="CHEBI:83834"/>
        <dbReference type="EC" id="5.2.1.8"/>
    </reaction>
</comment>
<organism evidence="10 11">
    <name type="scientific">Angomonas deanei</name>
    <dbReference type="NCBI Taxonomy" id="59799"/>
    <lineage>
        <taxon>Eukaryota</taxon>
        <taxon>Discoba</taxon>
        <taxon>Euglenozoa</taxon>
        <taxon>Kinetoplastea</taxon>
        <taxon>Metakinetoplastina</taxon>
        <taxon>Trypanosomatida</taxon>
        <taxon>Trypanosomatidae</taxon>
        <taxon>Strigomonadinae</taxon>
        <taxon>Angomonas</taxon>
    </lineage>
</organism>
<evidence type="ECO:0000313" key="11">
    <source>
        <dbReference type="Proteomes" id="UP000515908"/>
    </source>
</evidence>
<evidence type="ECO:0000313" key="10">
    <source>
        <dbReference type="EMBL" id="CAD2217629.1"/>
    </source>
</evidence>
<protein>
    <recommendedName>
        <fullName evidence="2 7">peptidylprolyl isomerase</fullName>
        <ecNumber evidence="2 7">5.2.1.8</ecNumber>
    </recommendedName>
</protein>
<dbReference type="InterPro" id="IPR019734">
    <property type="entry name" value="TPR_rpt"/>
</dbReference>
<reference evidence="10 11" key="1">
    <citation type="submission" date="2020-08" db="EMBL/GenBank/DDBJ databases">
        <authorList>
            <person name="Newling K."/>
            <person name="Davey J."/>
            <person name="Forrester S."/>
        </authorList>
    </citation>
    <scope>NUCLEOTIDE SEQUENCE [LARGE SCALE GENOMIC DNA]</scope>
    <source>
        <strain evidence="11">Crithidia deanei Carvalho (ATCC PRA-265)</strain>
    </source>
</reference>
<dbReference type="AlphaFoldDB" id="S9WRS7"/>
<evidence type="ECO:0000256" key="1">
    <source>
        <dbReference type="ARBA" id="ARBA00000971"/>
    </source>
</evidence>
<dbReference type="PROSITE" id="PS50059">
    <property type="entry name" value="FKBP_PPIASE"/>
    <property type="match status" value="1"/>
</dbReference>
<keyword evidence="11" id="KW-1185">Reference proteome</keyword>
<feature type="compositionally biased region" description="Polar residues" evidence="8">
    <location>
        <begin position="1"/>
        <end position="11"/>
    </location>
</feature>
<keyword evidence="4" id="KW-0802">TPR repeat</keyword>
<keyword evidence="5 7" id="KW-0697">Rotamase</keyword>
<evidence type="ECO:0000256" key="8">
    <source>
        <dbReference type="SAM" id="MobiDB-lite"/>
    </source>
</evidence>
<keyword evidence="3" id="KW-0677">Repeat</keyword>
<evidence type="ECO:0000256" key="7">
    <source>
        <dbReference type="PROSITE-ProRule" id="PRU00277"/>
    </source>
</evidence>
<evidence type="ECO:0000256" key="4">
    <source>
        <dbReference type="ARBA" id="ARBA00022803"/>
    </source>
</evidence>
<evidence type="ECO:0000256" key="6">
    <source>
        <dbReference type="ARBA" id="ARBA00023235"/>
    </source>
</evidence>
<dbReference type="SUPFAM" id="SSF54534">
    <property type="entry name" value="FKBP-like"/>
    <property type="match status" value="2"/>
</dbReference>
<accession>S9WRS7</accession>
<name>S9WRS7_9TRYP</name>
<dbReference type="PANTHER" id="PTHR46512">
    <property type="entry name" value="PEPTIDYLPROLYL ISOMERASE"/>
    <property type="match status" value="1"/>
</dbReference>
<dbReference type="InterPro" id="IPR050754">
    <property type="entry name" value="FKBP4/5/8-like"/>
</dbReference>
<dbReference type="SMART" id="SM00028">
    <property type="entry name" value="TPR"/>
    <property type="match status" value="3"/>
</dbReference>
<dbReference type="PANTHER" id="PTHR46512:SF9">
    <property type="entry name" value="PEPTIDYLPROLYL ISOMERASE"/>
    <property type="match status" value="1"/>
</dbReference>
<feature type="domain" description="PPIase FKBP-type" evidence="9">
    <location>
        <begin position="55"/>
        <end position="143"/>
    </location>
</feature>
<proteinExistence type="predicted"/>
<evidence type="ECO:0000256" key="3">
    <source>
        <dbReference type="ARBA" id="ARBA00022737"/>
    </source>
</evidence>
<dbReference type="EMBL" id="LR877153">
    <property type="protein sequence ID" value="CAD2217629.1"/>
    <property type="molecule type" value="Genomic_DNA"/>
</dbReference>
<dbReference type="InterPro" id="IPR046357">
    <property type="entry name" value="PPIase_dom_sf"/>
</dbReference>
<dbReference type="InterPro" id="IPR011990">
    <property type="entry name" value="TPR-like_helical_dom_sf"/>
</dbReference>
<gene>
    <name evidence="10" type="ORF">ADEAN_000510800</name>
</gene>
<sequence length="432" mass="47784">MSDADSYNSSDVSEDSQPPREVNYPLNEETEVPDTDGGLFKTVLVEGNGTRPAKGAKATVHYVGKLEDGTQFDSSRDRDVPFEFDLGKGQVIKGWDKGVMTMKVGEKAILKCTPDYGYGPTGSPPKIPGNATLLFEVELLAWTRDQDISKKRDGSLIKNILHDGTGVENPAFESQMKIDLSVYIGAIDPHAPDTMPAPVFSKSGWEIVVGETEIPPMLEPCLVSLRANESAAFKIKSELIPDAAPAFHIPAAADRDNKEISYLVVVHSLLSVKSWEFEGEKKVEQGVLRKERGNAALKAGNYALAERYYRRALEFVGEDYGLKDEVKPACHEVRVAVSNNLAQVLLNQQKYGQVFEFTKKVLTLQPHNAKALFREAKARNALQDWDLAIKNCDTILEKEPENADAKALKATIAAEKKAYDQKQKSMFKKMFS</sequence>
<evidence type="ECO:0000256" key="2">
    <source>
        <dbReference type="ARBA" id="ARBA00013194"/>
    </source>
</evidence>
<evidence type="ECO:0000256" key="5">
    <source>
        <dbReference type="ARBA" id="ARBA00023110"/>
    </source>
</evidence>
<dbReference type="Pfam" id="PF00254">
    <property type="entry name" value="FKBP_C"/>
    <property type="match status" value="1"/>
</dbReference>
<dbReference type="Proteomes" id="UP000515908">
    <property type="component" value="Chromosome 09"/>
</dbReference>
<dbReference type="GO" id="GO:0003755">
    <property type="term" value="F:peptidyl-prolyl cis-trans isomerase activity"/>
    <property type="evidence" value="ECO:0007669"/>
    <property type="project" value="UniProtKB-KW"/>
</dbReference>